<dbReference type="OrthoDB" id="4325201at2759"/>
<evidence type="ECO:0000313" key="2">
    <source>
        <dbReference type="Proteomes" id="UP000035740"/>
    </source>
</evidence>
<protein>
    <submittedName>
        <fullName evidence="1">Uncharacterized protein</fullName>
    </submittedName>
</protein>
<dbReference type="Proteomes" id="UP000035740">
    <property type="component" value="Unassembled WGS sequence"/>
</dbReference>
<dbReference type="EMBL" id="KQ126307">
    <property type="protein sequence ID" value="KMS64642.1"/>
    <property type="molecule type" value="Genomic_DNA"/>
</dbReference>
<dbReference type="eggNOG" id="ENOG502S4MA">
    <property type="taxonomic scope" value="Eukaryota"/>
</dbReference>
<dbReference type="Gramene" id="KMS64642">
    <property type="protein sequence ID" value="KMS64642"/>
    <property type="gene ID" value="BVRB_018180"/>
</dbReference>
<keyword evidence="2" id="KW-1185">Reference proteome</keyword>
<dbReference type="InterPro" id="IPR036404">
    <property type="entry name" value="Jacalin-like_lectin_dom_sf"/>
</dbReference>
<name>A0A0J7YLW7_BETVV</name>
<proteinExistence type="predicted"/>
<accession>A0A0J7YLW7</accession>
<sequence>MAQAIAKNQIVAKYGPYGSQLPENYCMILQECEQIKEVIIRSGYIVDALGFVISKPCGVTETKMFGGNSGNESRVGTQS</sequence>
<evidence type="ECO:0000313" key="1">
    <source>
        <dbReference type="EMBL" id="KMS64642.1"/>
    </source>
</evidence>
<dbReference type="Gene3D" id="2.100.10.30">
    <property type="entry name" value="Jacalin-like lectin domain"/>
    <property type="match status" value="1"/>
</dbReference>
<reference evidence="1 2" key="1">
    <citation type="journal article" date="2014" name="Nature">
        <title>The genome of the recently domesticated crop plant sugar beet (Beta vulgaris).</title>
        <authorList>
            <person name="Dohm J.C."/>
            <person name="Minoche A.E."/>
            <person name="Holtgrawe D."/>
            <person name="Capella-Gutierrez S."/>
            <person name="Zakrzewski F."/>
            <person name="Tafer H."/>
            <person name="Rupp O."/>
            <person name="Sorensen T.R."/>
            <person name="Stracke R."/>
            <person name="Reinhardt R."/>
            <person name="Goesmann A."/>
            <person name="Kraft T."/>
            <person name="Schulz B."/>
            <person name="Stadler P.F."/>
            <person name="Schmidt T."/>
            <person name="Gabaldon T."/>
            <person name="Lehrach H."/>
            <person name="Weisshaar B."/>
            <person name="Himmelbauer H."/>
        </authorList>
    </citation>
    <scope>NUCLEOTIDE SEQUENCE [LARGE SCALE GENOMIC DNA]</scope>
    <source>
        <tissue evidence="1">Taproot</tissue>
    </source>
</reference>
<gene>
    <name evidence="1" type="ORF">BVRB_018180</name>
</gene>
<organism evidence="1 2">
    <name type="scientific">Beta vulgaris subsp. vulgaris</name>
    <name type="common">Beet</name>
    <dbReference type="NCBI Taxonomy" id="3555"/>
    <lineage>
        <taxon>Eukaryota</taxon>
        <taxon>Viridiplantae</taxon>
        <taxon>Streptophyta</taxon>
        <taxon>Embryophyta</taxon>
        <taxon>Tracheophyta</taxon>
        <taxon>Spermatophyta</taxon>
        <taxon>Magnoliopsida</taxon>
        <taxon>eudicotyledons</taxon>
        <taxon>Gunneridae</taxon>
        <taxon>Pentapetalae</taxon>
        <taxon>Caryophyllales</taxon>
        <taxon>Chenopodiaceae</taxon>
        <taxon>Betoideae</taxon>
        <taxon>Beta</taxon>
    </lineage>
</organism>
<dbReference type="AlphaFoldDB" id="A0A0J7YLW7"/>